<name>A0A2A2WRZ7_9ACTN</name>
<evidence type="ECO:0000259" key="1">
    <source>
        <dbReference type="Pfam" id="PF02627"/>
    </source>
</evidence>
<dbReference type="SUPFAM" id="SSF69118">
    <property type="entry name" value="AhpD-like"/>
    <property type="match status" value="1"/>
</dbReference>
<evidence type="ECO:0000313" key="3">
    <source>
        <dbReference type="Proteomes" id="UP000218810"/>
    </source>
</evidence>
<gene>
    <name evidence="2" type="ORF">CEY15_05510</name>
</gene>
<dbReference type="InterPro" id="IPR004675">
    <property type="entry name" value="AhpD_core"/>
</dbReference>
<accession>A0A2A2WRZ7</accession>
<dbReference type="AlphaFoldDB" id="A0A2A2WRZ7"/>
<dbReference type="RefSeq" id="WP_095717627.1">
    <property type="nucleotide sequence ID" value="NZ_NTGA01000011.1"/>
</dbReference>
<dbReference type="EMBL" id="NTGA01000011">
    <property type="protein sequence ID" value="PAY24009.1"/>
    <property type="molecule type" value="Genomic_DNA"/>
</dbReference>
<dbReference type="OrthoDB" id="9801997at2"/>
<evidence type="ECO:0000313" key="2">
    <source>
        <dbReference type="EMBL" id="PAY24009.1"/>
    </source>
</evidence>
<dbReference type="InterPro" id="IPR029032">
    <property type="entry name" value="AhpD-like"/>
</dbReference>
<proteinExistence type="predicted"/>
<dbReference type="Proteomes" id="UP000218810">
    <property type="component" value="Unassembled WGS sequence"/>
</dbReference>
<keyword evidence="2" id="KW-0575">Peroxidase</keyword>
<dbReference type="NCBIfam" id="TIGR00778">
    <property type="entry name" value="ahpD_dom"/>
    <property type="match status" value="1"/>
</dbReference>
<keyword evidence="2" id="KW-0560">Oxidoreductase</keyword>
<dbReference type="GO" id="GO:0051920">
    <property type="term" value="F:peroxiredoxin activity"/>
    <property type="evidence" value="ECO:0007669"/>
    <property type="project" value="InterPro"/>
</dbReference>
<feature type="domain" description="Carboxymuconolactone decarboxylase-like" evidence="1">
    <location>
        <begin position="25"/>
        <end position="96"/>
    </location>
</feature>
<protein>
    <submittedName>
        <fullName evidence="2">Alkylhydroperoxidase</fullName>
    </submittedName>
</protein>
<reference evidence="3" key="1">
    <citation type="submission" date="2017-09" db="EMBL/GenBank/DDBJ databases">
        <authorList>
            <person name="Zhang Y."/>
            <person name="Huang X."/>
            <person name="Liu J."/>
            <person name="Lu L."/>
            <person name="Peng K."/>
        </authorList>
    </citation>
    <scope>NUCLEOTIDE SEQUENCE [LARGE SCALE GENOMIC DNA]</scope>
    <source>
        <strain evidence="3">S-XJ-1</strain>
    </source>
</reference>
<dbReference type="PANTHER" id="PTHR34846">
    <property type="entry name" value="4-CARBOXYMUCONOLACTONE DECARBOXYLASE FAMILY PROTEIN (AFU_ORTHOLOGUE AFUA_6G11590)"/>
    <property type="match status" value="1"/>
</dbReference>
<dbReference type="Gene3D" id="1.20.1290.10">
    <property type="entry name" value="AhpD-like"/>
    <property type="match status" value="1"/>
</dbReference>
<comment type="caution">
    <text evidence="2">The sequence shown here is derived from an EMBL/GenBank/DDBJ whole genome shotgun (WGS) entry which is preliminary data.</text>
</comment>
<organism evidence="2 3">
    <name type="scientific">Dietzia natronolimnaea</name>
    <dbReference type="NCBI Taxonomy" id="161920"/>
    <lineage>
        <taxon>Bacteria</taxon>
        <taxon>Bacillati</taxon>
        <taxon>Actinomycetota</taxon>
        <taxon>Actinomycetes</taxon>
        <taxon>Mycobacteriales</taxon>
        <taxon>Dietziaceae</taxon>
        <taxon>Dietzia</taxon>
    </lineage>
</organism>
<sequence length="151" mass="16435">MGVPQLDRAQREVYKQLVRTAVASREASTGAGLEESLLELVNIRVSQLNGCAACLATHVPAARKAGVSQERLDLLPAWRDIEEFGDPERAALRLAESLTRLDSVDEREAATSAAAEHFDEGQLSALEWSIVMINAFNRVSIASGHRVPIDD</sequence>
<dbReference type="InterPro" id="IPR003779">
    <property type="entry name" value="CMD-like"/>
</dbReference>
<dbReference type="PANTHER" id="PTHR34846:SF7">
    <property type="entry name" value="BLL7811 PROTEIN"/>
    <property type="match status" value="1"/>
</dbReference>
<dbReference type="Pfam" id="PF02627">
    <property type="entry name" value="CMD"/>
    <property type="match status" value="1"/>
</dbReference>
<keyword evidence="3" id="KW-1185">Reference proteome</keyword>